<dbReference type="RefSeq" id="WP_012871842.1">
    <property type="nucleotide sequence ID" value="NC_013523.1"/>
</dbReference>
<dbReference type="Gene3D" id="1.10.1660.10">
    <property type="match status" value="1"/>
</dbReference>
<name>D1C3H8_SPHTD</name>
<organism evidence="2 3">
    <name type="scientific">Sphaerobacter thermophilus (strain ATCC 49802 / DSM 20745 / KCCM 41009 / NCIMB 13125 / S 6022)</name>
    <dbReference type="NCBI Taxonomy" id="479434"/>
    <lineage>
        <taxon>Bacteria</taxon>
        <taxon>Pseudomonadati</taxon>
        <taxon>Thermomicrobiota</taxon>
        <taxon>Thermomicrobia</taxon>
        <taxon>Sphaerobacterales</taxon>
        <taxon>Sphaerobacterineae</taxon>
        <taxon>Sphaerobacteraceae</taxon>
        <taxon>Sphaerobacter</taxon>
    </lineage>
</organism>
<dbReference type="InterPro" id="IPR025751">
    <property type="entry name" value="RsbRD_N_dom"/>
</dbReference>
<dbReference type="GO" id="GO:0003677">
    <property type="term" value="F:DNA binding"/>
    <property type="evidence" value="ECO:0007669"/>
    <property type="project" value="InterPro"/>
</dbReference>
<dbReference type="SUPFAM" id="SSF46955">
    <property type="entry name" value="Putative DNA-binding domain"/>
    <property type="match status" value="1"/>
</dbReference>
<dbReference type="KEGG" id="sti:Sthe_1360"/>
<reference evidence="2 3" key="2">
    <citation type="journal article" date="2010" name="Stand. Genomic Sci.">
        <title>Complete genome sequence of Desulfohalobium retbaense type strain (HR(100)).</title>
        <authorList>
            <person name="Spring S."/>
            <person name="Nolan M."/>
            <person name="Lapidus A."/>
            <person name="Glavina Del Rio T."/>
            <person name="Copeland A."/>
            <person name="Tice H."/>
            <person name="Cheng J.F."/>
            <person name="Lucas S."/>
            <person name="Land M."/>
            <person name="Chen F."/>
            <person name="Bruce D."/>
            <person name="Goodwin L."/>
            <person name="Pitluck S."/>
            <person name="Ivanova N."/>
            <person name="Mavromatis K."/>
            <person name="Mikhailova N."/>
            <person name="Pati A."/>
            <person name="Chen A."/>
            <person name="Palaniappan K."/>
            <person name="Hauser L."/>
            <person name="Chang Y.J."/>
            <person name="Jeffries C.D."/>
            <person name="Munk C."/>
            <person name="Kiss H."/>
            <person name="Chain P."/>
            <person name="Han C."/>
            <person name="Brettin T."/>
            <person name="Detter J.C."/>
            <person name="Schuler E."/>
            <person name="Goker M."/>
            <person name="Rohde M."/>
            <person name="Bristow J."/>
            <person name="Eisen J.A."/>
            <person name="Markowitz V."/>
            <person name="Hugenholtz P."/>
            <person name="Kyrpides N.C."/>
            <person name="Klenk H.P."/>
        </authorList>
    </citation>
    <scope>NUCLEOTIDE SEQUENCE [LARGE SCALE GENOMIC DNA]</scope>
    <source>
        <strain evidence="3">ATCC 49802 / DSM 20745 / S 6022</strain>
    </source>
</reference>
<dbReference type="EMBL" id="CP001823">
    <property type="protein sequence ID" value="ACZ38795.1"/>
    <property type="molecule type" value="Genomic_DNA"/>
</dbReference>
<feature type="domain" description="HTH merR-type" evidence="1">
    <location>
        <begin position="28"/>
        <end position="68"/>
    </location>
</feature>
<accession>D1C3H8</accession>
<sequence length="220" mass="24919">MSESRGRSQGDTPEQPGGRWLSIDAACRILGVDQSTLRRWSDQGRIPVFRTPGGHRRYNEEDLRAFLRGETRPRRRMSRQVLTDLSFSGYEAGYLHQARSRPWYNAYDNAQIDELRTLGRRLVELAVRTIAGRGDRDQLLDEGRRIGRRYGSISAAAGLTAPDAVEAFLFFRTPVIQAVTRFIEEEDIPPNRALRIFAEMTQFLDQVLIATVAAHADAAD</sequence>
<protein>
    <submittedName>
        <fullName evidence="2">DNA binding domain protein, excisionase family</fullName>
    </submittedName>
</protein>
<dbReference type="PROSITE" id="PS50937">
    <property type="entry name" value="HTH_MERR_2"/>
    <property type="match status" value="1"/>
</dbReference>
<dbReference type="InterPro" id="IPR009061">
    <property type="entry name" value="DNA-bd_dom_put_sf"/>
</dbReference>
<dbReference type="Proteomes" id="UP000002027">
    <property type="component" value="Chromosome 1"/>
</dbReference>
<evidence type="ECO:0000259" key="1">
    <source>
        <dbReference type="PROSITE" id="PS50937"/>
    </source>
</evidence>
<reference evidence="3" key="1">
    <citation type="submission" date="2009-11" db="EMBL/GenBank/DDBJ databases">
        <title>The complete chromosome 1 of Sphaerobacter thermophilus DSM 20745.</title>
        <authorList>
            <person name="Lucas S."/>
            <person name="Copeland A."/>
            <person name="Lapidus A."/>
            <person name="Glavina del Rio T."/>
            <person name="Dalin E."/>
            <person name="Tice H."/>
            <person name="Bruce D."/>
            <person name="Goodwin L."/>
            <person name="Pitluck S."/>
            <person name="Kyrpides N."/>
            <person name="Mavromatis K."/>
            <person name="Ivanova N."/>
            <person name="Mikhailova N."/>
            <person name="LaButti K.M."/>
            <person name="Clum A."/>
            <person name="Sun H.I."/>
            <person name="Brettin T."/>
            <person name="Detter J.C."/>
            <person name="Han C."/>
            <person name="Larimer F."/>
            <person name="Land M."/>
            <person name="Hauser L."/>
            <person name="Markowitz V."/>
            <person name="Cheng J.F."/>
            <person name="Hugenholtz P."/>
            <person name="Woyke T."/>
            <person name="Wu D."/>
            <person name="Steenblock K."/>
            <person name="Schneider S."/>
            <person name="Pukall R."/>
            <person name="Goeker M."/>
            <person name="Klenk H.P."/>
            <person name="Eisen J.A."/>
        </authorList>
    </citation>
    <scope>NUCLEOTIDE SEQUENCE [LARGE SCALE GENOMIC DNA]</scope>
    <source>
        <strain evidence="3">ATCC 49802 / DSM 20745 / S 6022</strain>
    </source>
</reference>
<evidence type="ECO:0000313" key="2">
    <source>
        <dbReference type="EMBL" id="ACZ38795.1"/>
    </source>
</evidence>
<dbReference type="InterPro" id="IPR000551">
    <property type="entry name" value="MerR-type_HTH_dom"/>
</dbReference>
<dbReference type="InterPro" id="IPR010093">
    <property type="entry name" value="SinI_DNA-bd"/>
</dbReference>
<dbReference type="HOGENOM" id="CLU_1324471_0_0_0"/>
<evidence type="ECO:0000313" key="3">
    <source>
        <dbReference type="Proteomes" id="UP000002027"/>
    </source>
</evidence>
<dbReference type="Pfam" id="PF14361">
    <property type="entry name" value="RsbRD_N"/>
    <property type="match status" value="1"/>
</dbReference>
<dbReference type="InParanoid" id="D1C3H8"/>
<dbReference type="CDD" id="cd04762">
    <property type="entry name" value="HTH_MerR-trunc"/>
    <property type="match status" value="1"/>
</dbReference>
<dbReference type="NCBIfam" id="TIGR01764">
    <property type="entry name" value="excise"/>
    <property type="match status" value="1"/>
</dbReference>
<proteinExistence type="predicted"/>
<dbReference type="GO" id="GO:0006355">
    <property type="term" value="P:regulation of DNA-templated transcription"/>
    <property type="evidence" value="ECO:0007669"/>
    <property type="project" value="InterPro"/>
</dbReference>
<dbReference type="AlphaFoldDB" id="D1C3H8"/>
<gene>
    <name evidence="2" type="ordered locus">Sthe_1360</name>
</gene>
<dbReference type="InterPro" id="IPR041657">
    <property type="entry name" value="HTH_17"/>
</dbReference>
<dbReference type="Pfam" id="PF12728">
    <property type="entry name" value="HTH_17"/>
    <property type="match status" value="1"/>
</dbReference>
<dbReference type="eggNOG" id="COG2452">
    <property type="taxonomic scope" value="Bacteria"/>
</dbReference>
<dbReference type="STRING" id="479434.Sthe_1360"/>
<keyword evidence="3" id="KW-1185">Reference proteome</keyword>